<dbReference type="PANTHER" id="PTHR30154:SF0">
    <property type="entry name" value="LEUCINE-RESPONSIVE REGULATORY PROTEIN"/>
    <property type="match status" value="1"/>
</dbReference>
<evidence type="ECO:0000313" key="8">
    <source>
        <dbReference type="Proteomes" id="UP000198862"/>
    </source>
</evidence>
<dbReference type="GO" id="GO:0043201">
    <property type="term" value="P:response to L-leucine"/>
    <property type="evidence" value="ECO:0007669"/>
    <property type="project" value="TreeGrafter"/>
</dbReference>
<dbReference type="Pfam" id="PF13412">
    <property type="entry name" value="HTH_24"/>
    <property type="match status" value="1"/>
</dbReference>
<dbReference type="GO" id="GO:0006355">
    <property type="term" value="P:regulation of DNA-templated transcription"/>
    <property type="evidence" value="ECO:0007669"/>
    <property type="project" value="UniProtKB-ARBA"/>
</dbReference>
<dbReference type="EMBL" id="FOLO01000013">
    <property type="protein sequence ID" value="SFC61707.1"/>
    <property type="molecule type" value="Genomic_DNA"/>
</dbReference>
<dbReference type="PRINTS" id="PR00033">
    <property type="entry name" value="HTHASNC"/>
</dbReference>
<evidence type="ECO:0000313" key="7">
    <source>
        <dbReference type="EMBL" id="SFC61707.1"/>
    </source>
</evidence>
<dbReference type="PROSITE" id="PS50956">
    <property type="entry name" value="HTH_ASNC_2"/>
    <property type="match status" value="1"/>
</dbReference>
<dbReference type="SMART" id="SM00344">
    <property type="entry name" value="HTH_ASNC"/>
    <property type="match status" value="1"/>
</dbReference>
<dbReference type="GO" id="GO:0043565">
    <property type="term" value="F:sequence-specific DNA binding"/>
    <property type="evidence" value="ECO:0007669"/>
    <property type="project" value="InterPro"/>
</dbReference>
<keyword evidence="2" id="KW-0238">DNA-binding</keyword>
<dbReference type="GO" id="GO:0005829">
    <property type="term" value="C:cytosol"/>
    <property type="evidence" value="ECO:0007669"/>
    <property type="project" value="TreeGrafter"/>
</dbReference>
<proteinExistence type="predicted"/>
<dbReference type="OrthoDB" id="166264at2"/>
<gene>
    <name evidence="7" type="ORF">SAMN02745724_02117</name>
</gene>
<reference evidence="7 8" key="1">
    <citation type="submission" date="2016-10" db="EMBL/GenBank/DDBJ databases">
        <authorList>
            <person name="de Groot N.N."/>
        </authorList>
    </citation>
    <scope>NUCLEOTIDE SEQUENCE [LARGE SCALE GENOMIC DNA]</scope>
    <source>
        <strain evidence="7 8">DSM 6059</strain>
    </source>
</reference>
<keyword evidence="4" id="KW-0804">Transcription</keyword>
<name>A0A1I1KLP1_9GAMM</name>
<dbReference type="InterPro" id="IPR019888">
    <property type="entry name" value="Tscrpt_reg_AsnC-like"/>
</dbReference>
<dbReference type="Proteomes" id="UP000198862">
    <property type="component" value="Unassembled WGS sequence"/>
</dbReference>
<evidence type="ECO:0000256" key="1">
    <source>
        <dbReference type="ARBA" id="ARBA00023015"/>
    </source>
</evidence>
<keyword evidence="1" id="KW-0805">Transcription regulation</keyword>
<dbReference type="InterPro" id="IPR019887">
    <property type="entry name" value="Tscrpt_reg_AsnC/Lrp_C"/>
</dbReference>
<evidence type="ECO:0000256" key="3">
    <source>
        <dbReference type="ARBA" id="ARBA00023159"/>
    </source>
</evidence>
<dbReference type="Gene3D" id="1.10.10.10">
    <property type="entry name" value="Winged helix-like DNA-binding domain superfamily/Winged helix DNA-binding domain"/>
    <property type="match status" value="1"/>
</dbReference>
<sequence>MIELDKISKRILRELELNGRISNAELANRVGLSASACLRRVQELERLNIIKGYKAVLNQTELGIGCIAYVAVGLSSHTKDAQVAFESAITLSPEVKECHNITGPYEYLLRVETTDLIAYKKFHTDVLGTSAHVASITTHVVMGSPKDDRA</sequence>
<dbReference type="InterPro" id="IPR036390">
    <property type="entry name" value="WH_DNA-bd_sf"/>
</dbReference>
<dbReference type="SUPFAM" id="SSF54909">
    <property type="entry name" value="Dimeric alpha+beta barrel"/>
    <property type="match status" value="1"/>
</dbReference>
<organism evidence="7 8">
    <name type="scientific">Pseudoalteromonas denitrificans DSM 6059</name>
    <dbReference type="NCBI Taxonomy" id="1123010"/>
    <lineage>
        <taxon>Bacteria</taxon>
        <taxon>Pseudomonadati</taxon>
        <taxon>Pseudomonadota</taxon>
        <taxon>Gammaproteobacteria</taxon>
        <taxon>Alteromonadales</taxon>
        <taxon>Pseudoalteromonadaceae</taxon>
        <taxon>Pseudoalteromonas</taxon>
    </lineage>
</organism>
<dbReference type="Gene3D" id="3.30.70.920">
    <property type="match status" value="1"/>
</dbReference>
<dbReference type="RefSeq" id="WP_091983461.1">
    <property type="nucleotide sequence ID" value="NZ_FOLO01000013.1"/>
</dbReference>
<evidence type="ECO:0000259" key="6">
    <source>
        <dbReference type="PROSITE" id="PS50956"/>
    </source>
</evidence>
<dbReference type="PANTHER" id="PTHR30154">
    <property type="entry name" value="LEUCINE-RESPONSIVE REGULATORY PROTEIN"/>
    <property type="match status" value="1"/>
</dbReference>
<feature type="domain" description="HTH asnC-type" evidence="6">
    <location>
        <begin position="4"/>
        <end position="65"/>
    </location>
</feature>
<dbReference type="CDD" id="cd00090">
    <property type="entry name" value="HTH_ARSR"/>
    <property type="match status" value="1"/>
</dbReference>
<dbReference type="AlphaFoldDB" id="A0A1I1KLP1"/>
<dbReference type="InterPro" id="IPR000485">
    <property type="entry name" value="AsnC-type_HTH_dom"/>
</dbReference>
<dbReference type="Pfam" id="PF01037">
    <property type="entry name" value="AsnC_trans_reg"/>
    <property type="match status" value="1"/>
</dbReference>
<dbReference type="GO" id="GO:0006524">
    <property type="term" value="P:alanine catabolic process"/>
    <property type="evidence" value="ECO:0007669"/>
    <property type="project" value="TreeGrafter"/>
</dbReference>
<dbReference type="STRING" id="1123010.SAMN02745724_02117"/>
<dbReference type="InterPro" id="IPR011991">
    <property type="entry name" value="ArsR-like_HTH"/>
</dbReference>
<dbReference type="SUPFAM" id="SSF46785">
    <property type="entry name" value="Winged helix' DNA-binding domain"/>
    <property type="match status" value="1"/>
</dbReference>
<evidence type="ECO:0000256" key="2">
    <source>
        <dbReference type="ARBA" id="ARBA00023125"/>
    </source>
</evidence>
<keyword evidence="3" id="KW-0010">Activator</keyword>
<dbReference type="InterPro" id="IPR011008">
    <property type="entry name" value="Dimeric_a/b-barrel"/>
</dbReference>
<evidence type="ECO:0000256" key="5">
    <source>
        <dbReference type="ARBA" id="ARBA00039227"/>
    </source>
</evidence>
<dbReference type="InterPro" id="IPR036388">
    <property type="entry name" value="WH-like_DNA-bd_sf"/>
</dbReference>
<protein>
    <recommendedName>
        <fullName evidence="5">Leucine-responsive regulatory protein</fullName>
    </recommendedName>
</protein>
<evidence type="ECO:0000256" key="4">
    <source>
        <dbReference type="ARBA" id="ARBA00023163"/>
    </source>
</evidence>
<keyword evidence="8" id="KW-1185">Reference proteome</keyword>
<accession>A0A1I1KLP1</accession>